<organism evidence="3 4">
    <name type="scientific">Phytophthora palmivora</name>
    <dbReference type="NCBI Taxonomy" id="4796"/>
    <lineage>
        <taxon>Eukaryota</taxon>
        <taxon>Sar</taxon>
        <taxon>Stramenopiles</taxon>
        <taxon>Oomycota</taxon>
        <taxon>Peronosporomycetes</taxon>
        <taxon>Peronosporales</taxon>
        <taxon>Peronosporaceae</taxon>
        <taxon>Phytophthora</taxon>
    </lineage>
</organism>
<dbReference type="OrthoDB" id="120387at2759"/>
<dbReference type="AlphaFoldDB" id="A0A2P4XEM4"/>
<keyword evidence="3" id="KW-0547">Nucleotide-binding</keyword>
<proteinExistence type="predicted"/>
<feature type="domain" description="Helitron helicase-like" evidence="2">
    <location>
        <begin position="127"/>
        <end position="233"/>
    </location>
</feature>
<dbReference type="PANTHER" id="PTHR45786:SF74">
    <property type="entry name" value="ATP-DEPENDENT DNA HELICASE"/>
    <property type="match status" value="1"/>
</dbReference>
<feature type="region of interest" description="Disordered" evidence="1">
    <location>
        <begin position="1"/>
        <end position="23"/>
    </location>
</feature>
<evidence type="ECO:0000259" key="2">
    <source>
        <dbReference type="Pfam" id="PF14214"/>
    </source>
</evidence>
<dbReference type="Pfam" id="PF14214">
    <property type="entry name" value="Helitron_like_N"/>
    <property type="match status" value="1"/>
</dbReference>
<keyword evidence="4" id="KW-1185">Reference proteome</keyword>
<evidence type="ECO:0000256" key="1">
    <source>
        <dbReference type="SAM" id="MobiDB-lite"/>
    </source>
</evidence>
<gene>
    <name evidence="3" type="ORF">PHPALM_20538</name>
</gene>
<dbReference type="Proteomes" id="UP000237271">
    <property type="component" value="Unassembled WGS sequence"/>
</dbReference>
<sequence length="352" mass="39806">MTRVDRAQRQENEGKQEENVHESLVDSEVECVLRLHVGRDTNPGTHNTPTVSEVAAIIIDANAAQPRDIILYTRQGGFNRTYETDPHYDSLQYPLLHPYGESGWTHKMPYTGELNNVNNDQGGRPRAKAEQERLRYIENNQIEFRLETIQGLTDAYRQEGTEAHLIAAVHGVEQYARNSTSIRGYRQNTSEEEIGIDANNIGDAIAIVRELGEPNLFITMACNPKWVEIQKTSATDRLLRIDQTEGVLGIQAARIHVVGYPKRSLPHTHILLIVRPDDKPLTAQEADRLVSTEIRDKEKQPYLYETVITWTLHGPCRDANKNSPSMKNGKCSKTFPKPLGNRTTMAADKYIV</sequence>
<keyword evidence="3" id="KW-0347">Helicase</keyword>
<dbReference type="EMBL" id="NCKW01011225">
    <property type="protein sequence ID" value="POM63996.1"/>
    <property type="molecule type" value="Genomic_DNA"/>
</dbReference>
<dbReference type="PANTHER" id="PTHR45786">
    <property type="entry name" value="DNA BINDING PROTEIN-LIKE"/>
    <property type="match status" value="1"/>
</dbReference>
<comment type="caution">
    <text evidence="3">The sequence shown here is derived from an EMBL/GenBank/DDBJ whole genome shotgun (WGS) entry which is preliminary data.</text>
</comment>
<protein>
    <submittedName>
        <fullName evidence="3">Helitron helicase-like protein</fullName>
    </submittedName>
</protein>
<name>A0A2P4XEM4_9STRA</name>
<evidence type="ECO:0000313" key="4">
    <source>
        <dbReference type="Proteomes" id="UP000237271"/>
    </source>
</evidence>
<keyword evidence="3" id="KW-0378">Hydrolase</keyword>
<evidence type="ECO:0000313" key="3">
    <source>
        <dbReference type="EMBL" id="POM63996.1"/>
    </source>
</evidence>
<reference evidence="3 4" key="1">
    <citation type="journal article" date="2017" name="Genome Biol. Evol.">
        <title>Phytophthora megakarya and P. palmivora, closely related causal agents of cacao black pod rot, underwent increases in genome sizes and gene numbers by different mechanisms.</title>
        <authorList>
            <person name="Ali S.S."/>
            <person name="Shao J."/>
            <person name="Lary D.J."/>
            <person name="Kronmiller B."/>
            <person name="Shen D."/>
            <person name="Strem M.D."/>
            <person name="Amoako-Attah I."/>
            <person name="Akrofi A.Y."/>
            <person name="Begoude B.A."/>
            <person name="Ten Hoopen G.M."/>
            <person name="Coulibaly K."/>
            <person name="Kebe B.I."/>
            <person name="Melnick R.L."/>
            <person name="Guiltinan M.J."/>
            <person name="Tyler B.M."/>
            <person name="Meinhardt L.W."/>
            <person name="Bailey B.A."/>
        </authorList>
    </citation>
    <scope>NUCLEOTIDE SEQUENCE [LARGE SCALE GENOMIC DNA]</scope>
    <source>
        <strain evidence="4">sbr112.9</strain>
    </source>
</reference>
<keyword evidence="3" id="KW-0067">ATP-binding</keyword>
<dbReference type="GO" id="GO:0004386">
    <property type="term" value="F:helicase activity"/>
    <property type="evidence" value="ECO:0007669"/>
    <property type="project" value="UniProtKB-KW"/>
</dbReference>
<dbReference type="InterPro" id="IPR025476">
    <property type="entry name" value="Helitron_helicase-like"/>
</dbReference>
<accession>A0A2P4XEM4</accession>